<dbReference type="Pfam" id="PF11139">
    <property type="entry name" value="SfLAP"/>
    <property type="match status" value="1"/>
</dbReference>
<evidence type="ECO:0000256" key="1">
    <source>
        <dbReference type="SAM" id="Phobius"/>
    </source>
</evidence>
<organism evidence="2">
    <name type="scientific">freshwater metagenome</name>
    <dbReference type="NCBI Taxonomy" id="449393"/>
    <lineage>
        <taxon>unclassified sequences</taxon>
        <taxon>metagenomes</taxon>
        <taxon>ecological metagenomes</taxon>
    </lineage>
</organism>
<dbReference type="AlphaFoldDB" id="A0A094SR27"/>
<feature type="transmembrane region" description="Helical" evidence="1">
    <location>
        <begin position="144"/>
        <end position="167"/>
    </location>
</feature>
<feature type="transmembrane region" description="Helical" evidence="1">
    <location>
        <begin position="37"/>
        <end position="56"/>
    </location>
</feature>
<keyword evidence="1" id="KW-1133">Transmembrane helix</keyword>
<keyword evidence="1" id="KW-0812">Transmembrane</keyword>
<reference evidence="2" key="1">
    <citation type="submission" date="2014-06" db="EMBL/GenBank/DDBJ databases">
        <title>Key roles for freshwater Actinobacteria revealed by deep metagenomic sequencing.</title>
        <authorList>
            <person name="Ghai R."/>
            <person name="Mizuno C.M."/>
            <person name="Picazo A."/>
            <person name="Camacho A."/>
            <person name="Rodriguez-Valera F."/>
        </authorList>
    </citation>
    <scope>NUCLEOTIDE SEQUENCE</scope>
</reference>
<proteinExistence type="predicted"/>
<keyword evidence="1" id="KW-0472">Membrane</keyword>
<feature type="transmembrane region" description="Helical" evidence="1">
    <location>
        <begin position="102"/>
        <end position="123"/>
    </location>
</feature>
<evidence type="ECO:0008006" key="3">
    <source>
        <dbReference type="Google" id="ProtNLM"/>
    </source>
</evidence>
<gene>
    <name evidence="2" type="ORF">GM51_3420</name>
</gene>
<comment type="caution">
    <text evidence="2">The sequence shown here is derived from an EMBL/GenBank/DDBJ whole genome shotgun (WGS) entry which is preliminary data.</text>
</comment>
<dbReference type="InterPro" id="IPR021315">
    <property type="entry name" value="Gap/Sap"/>
</dbReference>
<evidence type="ECO:0000313" key="2">
    <source>
        <dbReference type="EMBL" id="KGA21183.1"/>
    </source>
</evidence>
<feature type="transmembrane region" description="Helical" evidence="1">
    <location>
        <begin position="229"/>
        <end position="249"/>
    </location>
</feature>
<feature type="transmembrane region" description="Helical" evidence="1">
    <location>
        <begin position="187"/>
        <end position="208"/>
    </location>
</feature>
<accession>A0A094SR27</accession>
<feature type="transmembrane region" description="Helical" evidence="1">
    <location>
        <begin position="68"/>
        <end position="90"/>
    </location>
</feature>
<sequence length="258" mass="27502">MVRARDMGLLGGLVPPHVIRVSDSGQNEEVLDTLLRIIPLGIGAAMTPSLLGLQILAAVGDSWAKRTVLVIAGSASAFGIACVALFTGFAQLPQRSSTGPHVVQGILFLLATAVLIGVVVWLFRPHPELSARSEAAMRRRLSAARGITFFGVAFVLSIKDVSSFALLVPGLHDIATSGTSPWVQGAMVFLLFALALSPTLLPALWRLVRGPRAQDLLSKLYGWTMRRQFQIIGFMAGVFSVYCLVMGLGKDGLGVAPW</sequence>
<dbReference type="EMBL" id="JNSL01000012">
    <property type="protein sequence ID" value="KGA21183.1"/>
    <property type="molecule type" value="Genomic_DNA"/>
</dbReference>
<protein>
    <recommendedName>
        <fullName evidence="3">Urease accessory protein UreH-like transmembrane domain-containing protein</fullName>
    </recommendedName>
</protein>
<name>A0A094SR27_9ZZZZ</name>